<feature type="coiled-coil region" evidence="1">
    <location>
        <begin position="46"/>
        <end position="73"/>
    </location>
</feature>
<dbReference type="EMBL" id="AMGV01000001">
    <property type="protein sequence ID" value="KEF63072.1"/>
    <property type="molecule type" value="Genomic_DNA"/>
</dbReference>
<dbReference type="OrthoDB" id="4159080at2759"/>
<dbReference type="STRING" id="1182545.A0A072PTI6"/>
<dbReference type="HOGENOM" id="CLU_097230_0_1_1"/>
<evidence type="ECO:0000313" key="3">
    <source>
        <dbReference type="EMBL" id="KEF63072.1"/>
    </source>
</evidence>
<dbReference type="AlphaFoldDB" id="A0A072PTI6"/>
<dbReference type="RefSeq" id="XP_013265662.1">
    <property type="nucleotide sequence ID" value="XM_013410208.1"/>
</dbReference>
<organism evidence="3 4">
    <name type="scientific">Exophiala aquamarina CBS 119918</name>
    <dbReference type="NCBI Taxonomy" id="1182545"/>
    <lineage>
        <taxon>Eukaryota</taxon>
        <taxon>Fungi</taxon>
        <taxon>Dikarya</taxon>
        <taxon>Ascomycota</taxon>
        <taxon>Pezizomycotina</taxon>
        <taxon>Eurotiomycetes</taxon>
        <taxon>Chaetothyriomycetidae</taxon>
        <taxon>Chaetothyriales</taxon>
        <taxon>Herpotrichiellaceae</taxon>
        <taxon>Exophiala</taxon>
    </lineage>
</organism>
<comment type="caution">
    <text evidence="3">The sequence shown here is derived from an EMBL/GenBank/DDBJ whole genome shotgun (WGS) entry which is preliminary data.</text>
</comment>
<dbReference type="PROSITE" id="PS50800">
    <property type="entry name" value="SAP"/>
    <property type="match status" value="1"/>
</dbReference>
<keyword evidence="4" id="KW-1185">Reference proteome</keyword>
<evidence type="ECO:0000313" key="4">
    <source>
        <dbReference type="Proteomes" id="UP000027920"/>
    </source>
</evidence>
<dbReference type="VEuPathDB" id="FungiDB:A1O9_01048"/>
<accession>A0A072PTI6</accession>
<reference evidence="3 4" key="1">
    <citation type="submission" date="2013-03" db="EMBL/GenBank/DDBJ databases">
        <title>The Genome Sequence of Exophiala aquamarina CBS 119918.</title>
        <authorList>
            <consortium name="The Broad Institute Genomics Platform"/>
            <person name="Cuomo C."/>
            <person name="de Hoog S."/>
            <person name="Gorbushina A."/>
            <person name="Walker B."/>
            <person name="Young S.K."/>
            <person name="Zeng Q."/>
            <person name="Gargeya S."/>
            <person name="Fitzgerald M."/>
            <person name="Haas B."/>
            <person name="Abouelleil A."/>
            <person name="Allen A.W."/>
            <person name="Alvarado L."/>
            <person name="Arachchi H.M."/>
            <person name="Berlin A.M."/>
            <person name="Chapman S.B."/>
            <person name="Gainer-Dewar J."/>
            <person name="Goldberg J."/>
            <person name="Griggs A."/>
            <person name="Gujja S."/>
            <person name="Hansen M."/>
            <person name="Howarth C."/>
            <person name="Imamovic A."/>
            <person name="Ireland A."/>
            <person name="Larimer J."/>
            <person name="McCowan C."/>
            <person name="Murphy C."/>
            <person name="Pearson M."/>
            <person name="Poon T.W."/>
            <person name="Priest M."/>
            <person name="Roberts A."/>
            <person name="Saif S."/>
            <person name="Shea T."/>
            <person name="Sisk P."/>
            <person name="Sykes S."/>
            <person name="Wortman J."/>
            <person name="Nusbaum C."/>
            <person name="Birren B."/>
        </authorList>
    </citation>
    <scope>NUCLEOTIDE SEQUENCE [LARGE SCALE GENOMIC DNA]</scope>
    <source>
        <strain evidence="3 4">CBS 119918</strain>
    </source>
</reference>
<keyword evidence="1" id="KW-0175">Coiled coil</keyword>
<feature type="domain" description="SAP" evidence="2">
    <location>
        <begin position="137"/>
        <end position="171"/>
    </location>
</feature>
<evidence type="ECO:0000256" key="1">
    <source>
        <dbReference type="SAM" id="Coils"/>
    </source>
</evidence>
<protein>
    <recommendedName>
        <fullName evidence="2">SAP domain-containing protein</fullName>
    </recommendedName>
</protein>
<evidence type="ECO:0000259" key="2">
    <source>
        <dbReference type="PROSITE" id="PS50800"/>
    </source>
</evidence>
<dbReference type="GeneID" id="25275996"/>
<dbReference type="InterPro" id="IPR003034">
    <property type="entry name" value="SAP_dom"/>
</dbReference>
<proteinExistence type="predicted"/>
<gene>
    <name evidence="3" type="ORF">A1O9_01048</name>
</gene>
<name>A0A072PTI6_9EURO</name>
<dbReference type="Gene3D" id="1.20.1270.70">
    <property type="entry name" value="Designed single chain three-helix bundle"/>
    <property type="match status" value="1"/>
</dbReference>
<dbReference type="Proteomes" id="UP000027920">
    <property type="component" value="Unassembled WGS sequence"/>
</dbReference>
<sequence length="180" mass="19760">MASPNGLGPQPDPNLLVQHLHSATEELAKLGNITALAEGNAILHSLTQLTTQVAQLTAHMQRLTTQVEQLATQMNQGFTRLDNKIDALTTRVIVNEHNSIARVQNSYATRASDRLVPLLNPSTNTPIEDFPGKPKDISDMDDEGFVSVLRQLGLSTNGRRETKEKRLRQYIGLRSVSNAA</sequence>